<gene>
    <name evidence="27" type="ordered locus">Sden_1487</name>
</gene>
<comment type="cofactor">
    <cofactor evidence="1">
        <name>Mg(2+)</name>
        <dbReference type="ChEBI" id="CHEBI:18420"/>
    </cofactor>
</comment>
<dbReference type="InterPro" id="IPR018109">
    <property type="entry name" value="Folylpolyglutamate_synth_CS"/>
</dbReference>
<dbReference type="AlphaFoldDB" id="Q12P54"/>
<evidence type="ECO:0000256" key="16">
    <source>
        <dbReference type="ARBA" id="ARBA00030048"/>
    </source>
</evidence>
<accession>Q12P54</accession>
<evidence type="ECO:0000256" key="21">
    <source>
        <dbReference type="ARBA" id="ARBA00049035"/>
    </source>
</evidence>
<keyword evidence="11" id="KW-0479">Metal-binding</keyword>
<dbReference type="EC" id="6.3.2.17" evidence="8"/>
<dbReference type="GO" id="GO:0046872">
    <property type="term" value="F:metal ion binding"/>
    <property type="evidence" value="ECO:0007669"/>
    <property type="project" value="UniProtKB-KW"/>
</dbReference>
<evidence type="ECO:0000256" key="8">
    <source>
        <dbReference type="ARBA" id="ARBA00013025"/>
    </source>
</evidence>
<comment type="subunit">
    <text evidence="6">Monomer.</text>
</comment>
<dbReference type="Gene3D" id="3.40.1190.10">
    <property type="entry name" value="Mur-like, catalytic domain"/>
    <property type="match status" value="1"/>
</dbReference>
<evidence type="ECO:0000256" key="19">
    <source>
        <dbReference type="ARBA" id="ARBA00047493"/>
    </source>
</evidence>
<evidence type="ECO:0000256" key="23">
    <source>
        <dbReference type="PIRNR" id="PIRNR001563"/>
    </source>
</evidence>
<dbReference type="UniPathway" id="UPA00077">
    <property type="reaction ID" value="UER00157"/>
</dbReference>
<dbReference type="Gene3D" id="3.90.190.20">
    <property type="entry name" value="Mur ligase, C-terminal domain"/>
    <property type="match status" value="1"/>
</dbReference>
<dbReference type="Pfam" id="PF08245">
    <property type="entry name" value="Mur_ligase_M"/>
    <property type="match status" value="1"/>
</dbReference>
<dbReference type="HOGENOM" id="CLU_015869_1_0_6"/>
<comment type="catalytic activity">
    <reaction evidence="20">
        <text>10-formyltetrahydrofolyl-(gamma-L-Glu)(n) + L-glutamate + ATP = 10-formyltetrahydrofolyl-(gamma-L-Glu)(n+1) + ADP + phosphate + H(+)</text>
        <dbReference type="Rhea" id="RHEA:51904"/>
        <dbReference type="Rhea" id="RHEA-COMP:13088"/>
        <dbReference type="Rhea" id="RHEA-COMP:14300"/>
        <dbReference type="ChEBI" id="CHEBI:15378"/>
        <dbReference type="ChEBI" id="CHEBI:29985"/>
        <dbReference type="ChEBI" id="CHEBI:30616"/>
        <dbReference type="ChEBI" id="CHEBI:43474"/>
        <dbReference type="ChEBI" id="CHEBI:134413"/>
        <dbReference type="ChEBI" id="CHEBI:456216"/>
        <dbReference type="EC" id="6.3.2.17"/>
    </reaction>
</comment>
<comment type="catalytic activity">
    <reaction evidence="19">
        <text>(6S)-5,6,7,8-tetrahydrofolyl-(gamma-L-Glu)(n) + L-glutamate + ATP = (6S)-5,6,7,8-tetrahydrofolyl-(gamma-L-Glu)(n+1) + ADP + phosphate + H(+)</text>
        <dbReference type="Rhea" id="RHEA:10580"/>
        <dbReference type="Rhea" id="RHEA-COMP:14738"/>
        <dbReference type="Rhea" id="RHEA-COMP:14740"/>
        <dbReference type="ChEBI" id="CHEBI:15378"/>
        <dbReference type="ChEBI" id="CHEBI:29985"/>
        <dbReference type="ChEBI" id="CHEBI:30616"/>
        <dbReference type="ChEBI" id="CHEBI:43474"/>
        <dbReference type="ChEBI" id="CHEBI:141005"/>
        <dbReference type="ChEBI" id="CHEBI:456216"/>
        <dbReference type="EC" id="6.3.2.17"/>
    </reaction>
</comment>
<dbReference type="InterPro" id="IPR036615">
    <property type="entry name" value="Mur_ligase_C_dom_sf"/>
</dbReference>
<evidence type="ECO:0000256" key="4">
    <source>
        <dbReference type="ARBA" id="ARBA00005150"/>
    </source>
</evidence>
<evidence type="ECO:0000259" key="26">
    <source>
        <dbReference type="Pfam" id="PF08245"/>
    </source>
</evidence>
<evidence type="ECO:0000256" key="10">
    <source>
        <dbReference type="ARBA" id="ARBA00022598"/>
    </source>
</evidence>
<evidence type="ECO:0000313" key="27">
    <source>
        <dbReference type="EMBL" id="ABE54772.1"/>
    </source>
</evidence>
<dbReference type="SUPFAM" id="SSF53623">
    <property type="entry name" value="MurD-like peptide ligases, catalytic domain"/>
    <property type="match status" value="1"/>
</dbReference>
<dbReference type="PIRSF" id="PIRSF001563">
    <property type="entry name" value="Folylpolyglu_synth"/>
    <property type="match status" value="1"/>
</dbReference>
<evidence type="ECO:0000256" key="12">
    <source>
        <dbReference type="ARBA" id="ARBA00022741"/>
    </source>
</evidence>
<comment type="pathway">
    <text evidence="4">Cofactor biosynthesis; tetrahydrofolylpolyglutamate biosynthesis.</text>
</comment>
<dbReference type="InterPro" id="IPR013221">
    <property type="entry name" value="Mur_ligase_cen"/>
</dbReference>
<evidence type="ECO:0000256" key="20">
    <source>
        <dbReference type="ARBA" id="ARBA00047808"/>
    </source>
</evidence>
<dbReference type="InterPro" id="IPR036565">
    <property type="entry name" value="Mur-like_cat_sf"/>
</dbReference>
<comment type="function">
    <text evidence="2">Functions in two distinct reactions of the de novo folate biosynthetic pathway. Catalyzes the addition of a glutamate residue to dihydropteroate (7,8-dihydropteroate or H2Pte) to form dihydrofolate (7,8-dihydrofolate monoglutamate or H2Pte-Glu). Also catalyzes successive additions of L-glutamate to tetrahydrofolate or 10-formyltetrahydrofolate or 5,10-methylenetetrahydrofolate, leading to folylpolyglutamate derivatives.</text>
</comment>
<evidence type="ECO:0000256" key="22">
    <source>
        <dbReference type="ARBA" id="ARBA00049161"/>
    </source>
</evidence>
<dbReference type="PROSITE" id="PS01012">
    <property type="entry name" value="FOLYLPOLYGLU_SYNT_2"/>
    <property type="match status" value="1"/>
</dbReference>
<keyword evidence="28" id="KW-1185">Reference proteome</keyword>
<evidence type="ECO:0000256" key="1">
    <source>
        <dbReference type="ARBA" id="ARBA00001946"/>
    </source>
</evidence>
<dbReference type="RefSeq" id="WP_011495930.1">
    <property type="nucleotide sequence ID" value="NC_007954.1"/>
</dbReference>
<evidence type="ECO:0000256" key="6">
    <source>
        <dbReference type="ARBA" id="ARBA00011245"/>
    </source>
</evidence>
<evidence type="ECO:0000256" key="11">
    <source>
        <dbReference type="ARBA" id="ARBA00022723"/>
    </source>
</evidence>
<dbReference type="SUPFAM" id="SSF53244">
    <property type="entry name" value="MurD-like peptide ligases, peptide-binding domain"/>
    <property type="match status" value="1"/>
</dbReference>
<feature type="domain" description="Mur ligase C-terminal" evidence="25">
    <location>
        <begin position="305"/>
        <end position="434"/>
    </location>
</feature>
<dbReference type="InterPro" id="IPR004101">
    <property type="entry name" value="Mur_ligase_C"/>
</dbReference>
<evidence type="ECO:0000256" key="14">
    <source>
        <dbReference type="ARBA" id="ARBA00022842"/>
    </source>
</evidence>
<evidence type="ECO:0000256" key="18">
    <source>
        <dbReference type="ARBA" id="ARBA00032510"/>
    </source>
</evidence>
<reference evidence="27 28" key="1">
    <citation type="submission" date="2006-03" db="EMBL/GenBank/DDBJ databases">
        <title>Complete sequence of Shewanella denitrificans OS217.</title>
        <authorList>
            <consortium name="US DOE Joint Genome Institute"/>
            <person name="Copeland A."/>
            <person name="Lucas S."/>
            <person name="Lapidus A."/>
            <person name="Barry K."/>
            <person name="Detter J.C."/>
            <person name="Glavina del Rio T."/>
            <person name="Hammon N."/>
            <person name="Israni S."/>
            <person name="Dalin E."/>
            <person name="Tice H."/>
            <person name="Pitluck S."/>
            <person name="Brettin T."/>
            <person name="Bruce D."/>
            <person name="Han C."/>
            <person name="Tapia R."/>
            <person name="Gilna P."/>
            <person name="Kiss H."/>
            <person name="Schmutz J."/>
            <person name="Larimer F."/>
            <person name="Land M."/>
            <person name="Hauser L."/>
            <person name="Kyrpides N."/>
            <person name="Lykidis A."/>
            <person name="Richardson P."/>
        </authorList>
    </citation>
    <scope>NUCLEOTIDE SEQUENCE [LARGE SCALE GENOMIC DNA]</scope>
    <source>
        <strain evidence="28">OS217 / ATCC BAA-1090 / DSM 15013</strain>
    </source>
</reference>
<evidence type="ECO:0000259" key="25">
    <source>
        <dbReference type="Pfam" id="PF02875"/>
    </source>
</evidence>
<dbReference type="NCBIfam" id="NF008101">
    <property type="entry name" value="PRK10846.1"/>
    <property type="match status" value="1"/>
</dbReference>
<evidence type="ECO:0000256" key="3">
    <source>
        <dbReference type="ARBA" id="ARBA00004799"/>
    </source>
</evidence>
<evidence type="ECO:0000313" key="28">
    <source>
        <dbReference type="Proteomes" id="UP000001982"/>
    </source>
</evidence>
<keyword evidence="12 23" id="KW-0547">Nucleotide-binding</keyword>
<feature type="region of interest" description="Disordered" evidence="24">
    <location>
        <begin position="1"/>
        <end position="25"/>
    </location>
</feature>
<comment type="catalytic activity">
    <reaction evidence="21">
        <text>(6R)-5,10-methylenetetrahydrofolyl-(gamma-L-Glu)(n) + L-glutamate + ATP = (6R)-5,10-methylenetetrahydrofolyl-(gamma-L-Glu)(n+1) + ADP + phosphate + H(+)</text>
        <dbReference type="Rhea" id="RHEA:51912"/>
        <dbReference type="Rhea" id="RHEA-COMP:13257"/>
        <dbReference type="Rhea" id="RHEA-COMP:13258"/>
        <dbReference type="ChEBI" id="CHEBI:15378"/>
        <dbReference type="ChEBI" id="CHEBI:29985"/>
        <dbReference type="ChEBI" id="CHEBI:30616"/>
        <dbReference type="ChEBI" id="CHEBI:43474"/>
        <dbReference type="ChEBI" id="CHEBI:136572"/>
        <dbReference type="ChEBI" id="CHEBI:456216"/>
        <dbReference type="EC" id="6.3.2.17"/>
    </reaction>
</comment>
<dbReference type="GO" id="GO:0046654">
    <property type="term" value="P:tetrahydrofolate biosynthetic process"/>
    <property type="evidence" value="ECO:0007669"/>
    <property type="project" value="UniProtKB-UniPathway"/>
</dbReference>
<dbReference type="PANTHER" id="PTHR11136:SF0">
    <property type="entry name" value="DIHYDROFOLATE SYNTHETASE-RELATED"/>
    <property type="match status" value="1"/>
</dbReference>
<sequence length="448" mass="48041">MSLNTQQDDVNKKAASVAHGGRPKQGATLQDWLDYLLSIHPAEIDMGLSRVSQVAKQLQLLDLAPAQVITVAGTNGKGTSCAMLESVLSFAGKRVGVYSSPHLIHYNERVRIQGVDASDEALIAAFSAIEAARGAISLTFFEYATLAGLWLFKAAKLDVIILEVGLGGRLDATNMIDADICLLTSIALDHQEYLGDTREAVGREKAGVFRANRLAVIGEPALPITVTDYAEQIGTPVCRVGHEFSYEAQGNTWSFNSPNRQIAALALPVLPLANAASVVALLTQRWPEISDEQLSLGIGQARLAGRFETLSTSPLVIVDVAHNPHAAAYLAKQLSVFNGKRILALCAMLKDKDMAGVLSELTDVVDAWYFASLQNERGASASQLSAALEQTQAQALEVNLALTQVLEFESLSQGWKALTLEAQEDDIIIVFGSFYTVAGIKALLEPLA</sequence>
<dbReference type="FunFam" id="3.40.1190.10:FF:000004">
    <property type="entry name" value="Dihydrofolate synthase/folylpolyglutamate synthase"/>
    <property type="match status" value="1"/>
</dbReference>
<dbReference type="InterPro" id="IPR001645">
    <property type="entry name" value="Folylpolyglutamate_synth"/>
</dbReference>
<proteinExistence type="inferred from homology"/>
<dbReference type="GO" id="GO:0008841">
    <property type="term" value="F:dihydrofolate synthase activity"/>
    <property type="evidence" value="ECO:0007669"/>
    <property type="project" value="UniProtKB-EC"/>
</dbReference>
<keyword evidence="15" id="KW-0289">Folate biosynthesis</keyword>
<evidence type="ECO:0000256" key="7">
    <source>
        <dbReference type="ARBA" id="ARBA00013023"/>
    </source>
</evidence>
<dbReference type="NCBIfam" id="TIGR01499">
    <property type="entry name" value="folC"/>
    <property type="match status" value="1"/>
</dbReference>
<name>Q12P54_SHEDO</name>
<dbReference type="GO" id="GO:0046656">
    <property type="term" value="P:folic acid biosynthetic process"/>
    <property type="evidence" value="ECO:0007669"/>
    <property type="project" value="UniProtKB-KW"/>
</dbReference>
<keyword evidence="13 23" id="KW-0067">ATP-binding</keyword>
<dbReference type="EMBL" id="CP000302">
    <property type="protein sequence ID" value="ABE54772.1"/>
    <property type="molecule type" value="Genomic_DNA"/>
</dbReference>
<dbReference type="STRING" id="318161.Sden_1487"/>
<dbReference type="KEGG" id="sdn:Sden_1487"/>
<comment type="catalytic activity">
    <reaction evidence="22">
        <text>7,8-dihydropteroate + L-glutamate + ATP = 7,8-dihydrofolate + ADP + phosphate + H(+)</text>
        <dbReference type="Rhea" id="RHEA:23584"/>
        <dbReference type="ChEBI" id="CHEBI:15378"/>
        <dbReference type="ChEBI" id="CHEBI:17839"/>
        <dbReference type="ChEBI" id="CHEBI:29985"/>
        <dbReference type="ChEBI" id="CHEBI:30616"/>
        <dbReference type="ChEBI" id="CHEBI:43474"/>
        <dbReference type="ChEBI" id="CHEBI:57451"/>
        <dbReference type="ChEBI" id="CHEBI:456216"/>
        <dbReference type="EC" id="6.3.2.12"/>
    </reaction>
</comment>
<dbReference type="Proteomes" id="UP000001982">
    <property type="component" value="Chromosome"/>
</dbReference>
<dbReference type="GO" id="GO:0004326">
    <property type="term" value="F:tetrahydrofolylpolyglutamate synthase activity"/>
    <property type="evidence" value="ECO:0007669"/>
    <property type="project" value="UniProtKB-EC"/>
</dbReference>
<dbReference type="GO" id="GO:0005524">
    <property type="term" value="F:ATP binding"/>
    <property type="evidence" value="ECO:0007669"/>
    <property type="project" value="UniProtKB-KW"/>
</dbReference>
<organism evidence="27 28">
    <name type="scientific">Shewanella denitrificans (strain OS217 / ATCC BAA-1090 / DSM 15013)</name>
    <dbReference type="NCBI Taxonomy" id="318161"/>
    <lineage>
        <taxon>Bacteria</taxon>
        <taxon>Pseudomonadati</taxon>
        <taxon>Pseudomonadota</taxon>
        <taxon>Gammaproteobacteria</taxon>
        <taxon>Alteromonadales</taxon>
        <taxon>Shewanellaceae</taxon>
        <taxon>Shewanella</taxon>
    </lineage>
</organism>
<dbReference type="OrthoDB" id="9809356at2"/>
<keyword evidence="14" id="KW-0460">Magnesium</keyword>
<evidence type="ECO:0000256" key="15">
    <source>
        <dbReference type="ARBA" id="ARBA00022909"/>
    </source>
</evidence>
<evidence type="ECO:0000256" key="17">
    <source>
        <dbReference type="ARBA" id="ARBA00030592"/>
    </source>
</evidence>
<keyword evidence="10 23" id="KW-0436">Ligase</keyword>
<dbReference type="eggNOG" id="COG0285">
    <property type="taxonomic scope" value="Bacteria"/>
</dbReference>
<evidence type="ECO:0000256" key="13">
    <source>
        <dbReference type="ARBA" id="ARBA00022840"/>
    </source>
</evidence>
<dbReference type="EC" id="6.3.2.12" evidence="7"/>
<evidence type="ECO:0000256" key="9">
    <source>
        <dbReference type="ARBA" id="ARBA00019357"/>
    </source>
</evidence>
<comment type="similarity">
    <text evidence="5 23">Belongs to the folylpolyglutamate synthase family.</text>
</comment>
<dbReference type="Pfam" id="PF02875">
    <property type="entry name" value="Mur_ligase_C"/>
    <property type="match status" value="1"/>
</dbReference>
<dbReference type="PANTHER" id="PTHR11136">
    <property type="entry name" value="FOLYLPOLYGLUTAMATE SYNTHASE-RELATED"/>
    <property type="match status" value="1"/>
</dbReference>
<protein>
    <recommendedName>
        <fullName evidence="9">Dihydrofolate synthase/folylpolyglutamate synthase</fullName>
        <ecNumber evidence="7">6.3.2.12</ecNumber>
        <ecNumber evidence="8">6.3.2.17</ecNumber>
    </recommendedName>
    <alternativeName>
        <fullName evidence="18">Folylpoly-gamma-glutamate synthetase-dihydrofolate synthetase</fullName>
    </alternativeName>
    <alternativeName>
        <fullName evidence="16">Folylpolyglutamate synthetase</fullName>
    </alternativeName>
    <alternativeName>
        <fullName evidence="17">Tetrahydrofolylpolyglutamate synthase</fullName>
    </alternativeName>
</protein>
<comment type="pathway">
    <text evidence="3">Cofactor biosynthesis; tetrahydrofolate biosynthesis; 7,8-dihydrofolate from 2-amino-4-hydroxy-6-hydroxymethyl-7,8-dihydropteridine diphosphate and 4-aminobenzoate: step 2/2.</text>
</comment>
<evidence type="ECO:0000256" key="2">
    <source>
        <dbReference type="ARBA" id="ARBA00002714"/>
    </source>
</evidence>
<feature type="domain" description="Mur ligase central" evidence="26">
    <location>
        <begin position="71"/>
        <end position="211"/>
    </location>
</feature>
<evidence type="ECO:0000256" key="24">
    <source>
        <dbReference type="SAM" id="MobiDB-lite"/>
    </source>
</evidence>
<dbReference type="GO" id="GO:0005737">
    <property type="term" value="C:cytoplasm"/>
    <property type="evidence" value="ECO:0007669"/>
    <property type="project" value="TreeGrafter"/>
</dbReference>
<dbReference type="PROSITE" id="PS01011">
    <property type="entry name" value="FOLYLPOLYGLU_SYNT_1"/>
    <property type="match status" value="1"/>
</dbReference>
<evidence type="ECO:0000256" key="5">
    <source>
        <dbReference type="ARBA" id="ARBA00008276"/>
    </source>
</evidence>